<dbReference type="EMBL" id="AAKKTY010000004">
    <property type="protein sequence ID" value="ECS8939676.1"/>
    <property type="molecule type" value="Genomic_DNA"/>
</dbReference>
<evidence type="ECO:0000313" key="3">
    <source>
        <dbReference type="EMBL" id="ECZ7112602.1"/>
    </source>
</evidence>
<dbReference type="RefSeq" id="WP_080096343.1">
    <property type="nucleotide sequence ID" value="NZ_MYLL01000060.1"/>
</dbReference>
<name>A0A5V2DKT3_SALER</name>
<dbReference type="PROSITE" id="PS51257">
    <property type="entry name" value="PROKAR_LIPOPROTEIN"/>
    <property type="match status" value="1"/>
</dbReference>
<evidence type="ECO:0000313" key="1">
    <source>
        <dbReference type="EMBL" id="EBS8256573.1"/>
    </source>
</evidence>
<dbReference type="AlphaFoldDB" id="A0A5V2DKT3"/>
<evidence type="ECO:0008006" key="4">
    <source>
        <dbReference type="Google" id="ProtNLM"/>
    </source>
</evidence>
<proteinExistence type="predicted"/>
<organism evidence="1">
    <name type="scientific">Salmonella enterica</name>
    <name type="common">Salmonella choleraesuis</name>
    <dbReference type="NCBI Taxonomy" id="28901"/>
    <lineage>
        <taxon>Bacteria</taxon>
        <taxon>Pseudomonadati</taxon>
        <taxon>Pseudomonadota</taxon>
        <taxon>Gammaproteobacteria</taxon>
        <taxon>Enterobacterales</taxon>
        <taxon>Enterobacteriaceae</taxon>
        <taxon>Salmonella</taxon>
    </lineage>
</organism>
<evidence type="ECO:0000313" key="2">
    <source>
        <dbReference type="EMBL" id="ECS8939676.1"/>
    </source>
</evidence>
<gene>
    <name evidence="1" type="ORF">CEZ54_05450</name>
    <name evidence="2" type="ORF">CV292_10570</name>
    <name evidence="3" type="ORF">F8326_23995</name>
</gene>
<dbReference type="EMBL" id="AAGWTA010000005">
    <property type="protein sequence ID" value="EBS8256573.1"/>
    <property type="molecule type" value="Genomic_DNA"/>
</dbReference>
<comment type="caution">
    <text evidence="1">The sequence shown here is derived from an EMBL/GenBank/DDBJ whole genome shotgun (WGS) entry which is preliminary data.</text>
</comment>
<protein>
    <recommendedName>
        <fullName evidence="4">Lipoprotein</fullName>
    </recommendedName>
</protein>
<reference evidence="1" key="1">
    <citation type="submission" date="2018-07" db="EMBL/GenBank/DDBJ databases">
        <authorList>
            <consortium name="PulseNet: The National Subtyping Network for Foodborne Disease Surveillance"/>
            <person name="Tarr C.L."/>
            <person name="Trees E."/>
            <person name="Katz L.S."/>
            <person name="Carleton-Romer H.A."/>
            <person name="Stroika S."/>
            <person name="Kucerova Z."/>
            <person name="Roache K.F."/>
            <person name="Sabol A.L."/>
            <person name="Besser J."/>
            <person name="Gerner-Smidt P."/>
        </authorList>
    </citation>
    <scope>NUCLEOTIDE SEQUENCE</scope>
    <source>
        <strain evidence="1">PNUSAS016316</strain>
        <strain evidence="2">PNUSAS028293</strain>
        <strain evidence="3">PNUSAS104021</strain>
    </source>
</reference>
<accession>A0A5V2DKT3</accession>
<dbReference type="EMBL" id="AALHOE010000198">
    <property type="protein sequence ID" value="ECZ7112602.1"/>
    <property type="molecule type" value="Genomic_DNA"/>
</dbReference>
<sequence>MSSKTFVVFIFFLIFVAGCSTNKHPPVPVLIPLKPVQENVETVSQNTKRAMSDEIERVRAQLRVLQNTDKEKYQKFNNMLVKLSSDKNLFIKVRDNITDDNRNALDSLYSFREKTLFYRVNWAVMDALSLQSED</sequence>